<gene>
    <name evidence="1" type="ORF">J2W88_003437</name>
    <name evidence="2" type="ORF">J2W93_002673</name>
</gene>
<comment type="caution">
    <text evidence="1">The sequence shown here is derived from an EMBL/GenBank/DDBJ whole genome shotgun (WGS) entry which is preliminary data.</text>
</comment>
<evidence type="ECO:0000313" key="2">
    <source>
        <dbReference type="EMBL" id="MDR6837835.1"/>
    </source>
</evidence>
<dbReference type="Proteomes" id="UP001253458">
    <property type="component" value="Unassembled WGS sequence"/>
</dbReference>
<protein>
    <submittedName>
        <fullName evidence="1">Uncharacterized protein</fullName>
    </submittedName>
</protein>
<evidence type="ECO:0000313" key="4">
    <source>
        <dbReference type="Proteomes" id="UP001253458"/>
    </source>
</evidence>
<sequence length="215" mass="24907">MRIPSERLAFWFLRLNGFLTIPNFIVHPEGPRDDGAYPQQTDVDVLGVRFPFRAENRRRPMPDHPLFMAERRRPMVVLSEVKTGQCGLNGPWTDPERQNMQKVLCAGGFRPAHQVEEIARALYGHGVWQDETLVIHIVCFGNRHNSGLARSHPSVPQLIWHQEVLPFVYRRFDEYKLEKQMHRQWDEDARQLFAVAGQVANADEFVASVEVVDKL</sequence>
<name>A0AAJ2F1X4_ACIDE</name>
<evidence type="ECO:0000313" key="3">
    <source>
        <dbReference type="Proteomes" id="UP001249076"/>
    </source>
</evidence>
<evidence type="ECO:0000313" key="1">
    <source>
        <dbReference type="EMBL" id="MDR6768135.1"/>
    </source>
</evidence>
<dbReference type="RefSeq" id="WP_209817994.1">
    <property type="nucleotide sequence ID" value="NZ_JAVDTL010000005.1"/>
</dbReference>
<keyword evidence="3" id="KW-1185">Reference proteome</keyword>
<dbReference type="EMBL" id="JAVDTS010000003">
    <property type="protein sequence ID" value="MDR6837835.1"/>
    <property type="molecule type" value="Genomic_DNA"/>
</dbReference>
<dbReference type="EMBL" id="JAVDTL010000005">
    <property type="protein sequence ID" value="MDR6768135.1"/>
    <property type="molecule type" value="Genomic_DNA"/>
</dbReference>
<organism evidence="1 4">
    <name type="scientific">Acidovorax delafieldii</name>
    <name type="common">Pseudomonas delafieldii</name>
    <dbReference type="NCBI Taxonomy" id="47920"/>
    <lineage>
        <taxon>Bacteria</taxon>
        <taxon>Pseudomonadati</taxon>
        <taxon>Pseudomonadota</taxon>
        <taxon>Betaproteobacteria</taxon>
        <taxon>Burkholderiales</taxon>
        <taxon>Comamonadaceae</taxon>
        <taxon>Acidovorax</taxon>
    </lineage>
</organism>
<accession>A0AAJ2F1X4</accession>
<dbReference type="AlphaFoldDB" id="A0AAJ2F1X4"/>
<dbReference type="Proteomes" id="UP001249076">
    <property type="component" value="Unassembled WGS sequence"/>
</dbReference>
<proteinExistence type="predicted"/>
<reference evidence="1 3" key="1">
    <citation type="submission" date="2023-07" db="EMBL/GenBank/DDBJ databases">
        <title>Sorghum-associated microbial communities from plants grown in Nebraska, USA.</title>
        <authorList>
            <person name="Schachtman D."/>
        </authorList>
    </citation>
    <scope>NUCLEOTIDE SEQUENCE</scope>
    <source>
        <strain evidence="2 3">BE105</strain>
        <strain evidence="1">BE69</strain>
    </source>
</reference>